<evidence type="ECO:0000256" key="3">
    <source>
        <dbReference type="ARBA" id="ARBA00023118"/>
    </source>
</evidence>
<keyword evidence="1" id="KW-0479">Metal-binding</keyword>
<gene>
    <name evidence="5" type="ORF">ENT52_08565</name>
</gene>
<dbReference type="PROSITE" id="PS51643">
    <property type="entry name" value="HD_CAS3"/>
    <property type="match status" value="1"/>
</dbReference>
<dbReference type="InterPro" id="IPR006483">
    <property type="entry name" value="CRISPR-assoc_Cas3_HD"/>
</dbReference>
<sequence>MILARLKPEQSLEEHLKLCIKAFESLESTKPWNALENFKEFVKIAIVFHDSGKIFYQQRIKKGKGFIGHELLSAFIVDEFLKCEDLNVCFDFRVLIDAIVLYHHYAMGLKIREEKFLREFKDGFSVGEEEMFEKILKEHEEIVLGLLGLEKSRTKKAMKRVNDAVVSHLEKGFLQYRFIFKNLRYINKEIWDRFVADKVFRKLMMLGVNAMTIVDYLGVKLDRGKETEFSKVIEEFVLLHRENLNNL</sequence>
<dbReference type="GO" id="GO:0046872">
    <property type="term" value="F:metal ion binding"/>
    <property type="evidence" value="ECO:0007669"/>
    <property type="project" value="UniProtKB-KW"/>
</dbReference>
<proteinExistence type="predicted"/>
<dbReference type="GO" id="GO:0016787">
    <property type="term" value="F:hydrolase activity"/>
    <property type="evidence" value="ECO:0007669"/>
    <property type="project" value="UniProtKB-KW"/>
</dbReference>
<evidence type="ECO:0000256" key="2">
    <source>
        <dbReference type="ARBA" id="ARBA00022801"/>
    </source>
</evidence>
<evidence type="ECO:0000313" key="5">
    <source>
        <dbReference type="EMBL" id="HGT83758.1"/>
    </source>
</evidence>
<accession>A0A7J3M4V2</accession>
<keyword evidence="3" id="KW-0051">Antiviral defense</keyword>
<protein>
    <submittedName>
        <fullName evidence="5">CRISPR-associated endonuclease Cas3</fullName>
    </submittedName>
</protein>
<feature type="domain" description="HD Cas3-type" evidence="4">
    <location>
        <begin position="5"/>
        <end position="199"/>
    </location>
</feature>
<evidence type="ECO:0000259" key="4">
    <source>
        <dbReference type="PROSITE" id="PS51643"/>
    </source>
</evidence>
<evidence type="ECO:0000256" key="1">
    <source>
        <dbReference type="ARBA" id="ARBA00022723"/>
    </source>
</evidence>
<name>A0A7J3M4V2_ARCFL</name>
<keyword evidence="5" id="KW-0540">Nuclease</keyword>
<comment type="caution">
    <text evidence="5">The sequence shown here is derived from an EMBL/GenBank/DDBJ whole genome shotgun (WGS) entry which is preliminary data.</text>
</comment>
<keyword evidence="5" id="KW-0255">Endonuclease</keyword>
<reference evidence="5" key="1">
    <citation type="journal article" date="2020" name="mSystems">
        <title>Genome- and Community-Level Interaction Insights into Carbon Utilization and Element Cycling Functions of Hydrothermarchaeota in Hydrothermal Sediment.</title>
        <authorList>
            <person name="Zhou Z."/>
            <person name="Liu Y."/>
            <person name="Xu W."/>
            <person name="Pan J."/>
            <person name="Luo Z.H."/>
            <person name="Li M."/>
        </authorList>
    </citation>
    <scope>NUCLEOTIDE SEQUENCE [LARGE SCALE GENOMIC DNA]</scope>
    <source>
        <strain evidence="5">SpSt-587</strain>
    </source>
</reference>
<organism evidence="5">
    <name type="scientific">Archaeoglobus fulgidus</name>
    <dbReference type="NCBI Taxonomy" id="2234"/>
    <lineage>
        <taxon>Archaea</taxon>
        <taxon>Methanobacteriati</taxon>
        <taxon>Methanobacteriota</taxon>
        <taxon>Archaeoglobi</taxon>
        <taxon>Archaeoglobales</taxon>
        <taxon>Archaeoglobaceae</taxon>
        <taxon>Archaeoglobus</taxon>
    </lineage>
</organism>
<dbReference type="GO" id="GO:0004519">
    <property type="term" value="F:endonuclease activity"/>
    <property type="evidence" value="ECO:0007669"/>
    <property type="project" value="UniProtKB-KW"/>
</dbReference>
<dbReference type="SUPFAM" id="SSF109604">
    <property type="entry name" value="HD-domain/PDEase-like"/>
    <property type="match status" value="1"/>
</dbReference>
<keyword evidence="2" id="KW-0378">Hydrolase</keyword>
<dbReference type="GO" id="GO:0051607">
    <property type="term" value="P:defense response to virus"/>
    <property type="evidence" value="ECO:0007669"/>
    <property type="project" value="UniProtKB-KW"/>
</dbReference>
<dbReference type="NCBIfam" id="TIGR01596">
    <property type="entry name" value="cas3_HD"/>
    <property type="match status" value="1"/>
</dbReference>
<dbReference type="Gene3D" id="1.10.3210.30">
    <property type="match status" value="1"/>
</dbReference>
<dbReference type="InterPro" id="IPR038257">
    <property type="entry name" value="CRISPR-assoc_Cas3_HD_sf"/>
</dbReference>
<dbReference type="AlphaFoldDB" id="A0A7J3M4V2"/>
<dbReference type="EMBL" id="DSYZ01000162">
    <property type="protein sequence ID" value="HGT83758.1"/>
    <property type="molecule type" value="Genomic_DNA"/>
</dbReference>